<sequence length="182" mass="18833">MPPAPPAAEVPAAAEHAAASATVVALGSGDTDTADAAFPPDFGALMYYSPIRELGVAGERLSDPDGSCSSPVPLPAVFEPACRTHDLGYDLLRFARDSGGELGPDARRALDRNLTRDLRAACATDRDATPGCAIAAEVASVAVRVNSWRQQYRAPRPESPLPMVLGLAAVVAAGVTGPRVWS</sequence>
<evidence type="ECO:0008006" key="3">
    <source>
        <dbReference type="Google" id="ProtNLM"/>
    </source>
</evidence>
<name>A0ABU3WLZ5_9NOCA</name>
<proteinExistence type="predicted"/>
<gene>
    <name evidence="1" type="ORF">F8M49_05510</name>
</gene>
<dbReference type="Gene3D" id="1.20.90.10">
    <property type="entry name" value="Phospholipase A2 domain"/>
    <property type="match status" value="1"/>
</dbReference>
<evidence type="ECO:0000313" key="1">
    <source>
        <dbReference type="EMBL" id="MDV2475018.1"/>
    </source>
</evidence>
<reference evidence="1 2" key="1">
    <citation type="submission" date="2019-10" db="EMBL/GenBank/DDBJ databases">
        <title>Draft Genome Assembly of Rhodococcus zopfii DSM44189.</title>
        <authorList>
            <person name="Sutton J.M."/>
            <person name="Akob D.M."/>
            <person name="Bushman T.J."/>
        </authorList>
    </citation>
    <scope>NUCLEOTIDE SEQUENCE [LARGE SCALE GENOMIC DNA]</scope>
    <source>
        <strain evidence="1 2">DSM 44189</strain>
    </source>
</reference>
<accession>A0ABU3WLZ5</accession>
<evidence type="ECO:0000313" key="2">
    <source>
        <dbReference type="Proteomes" id="UP001275440"/>
    </source>
</evidence>
<protein>
    <recommendedName>
        <fullName evidence="3">Phospholipase A2</fullName>
    </recommendedName>
</protein>
<comment type="caution">
    <text evidence="1">The sequence shown here is derived from an EMBL/GenBank/DDBJ whole genome shotgun (WGS) entry which is preliminary data.</text>
</comment>
<dbReference type="SUPFAM" id="SSF48619">
    <property type="entry name" value="Phospholipase A2, PLA2"/>
    <property type="match status" value="1"/>
</dbReference>
<keyword evidence="2" id="KW-1185">Reference proteome</keyword>
<dbReference type="Proteomes" id="UP001275440">
    <property type="component" value="Unassembled WGS sequence"/>
</dbReference>
<organism evidence="1 2">
    <name type="scientific">Rhodococcus zopfii</name>
    <dbReference type="NCBI Taxonomy" id="43772"/>
    <lineage>
        <taxon>Bacteria</taxon>
        <taxon>Bacillati</taxon>
        <taxon>Actinomycetota</taxon>
        <taxon>Actinomycetes</taxon>
        <taxon>Mycobacteriales</taxon>
        <taxon>Nocardiaceae</taxon>
        <taxon>Rhodococcus</taxon>
    </lineage>
</organism>
<dbReference type="EMBL" id="WBMO01000001">
    <property type="protein sequence ID" value="MDV2475018.1"/>
    <property type="molecule type" value="Genomic_DNA"/>
</dbReference>
<dbReference type="InterPro" id="IPR036444">
    <property type="entry name" value="PLipase_A2_dom_sf"/>
</dbReference>